<accession>E9S8X4</accession>
<evidence type="ECO:0000313" key="3">
    <source>
        <dbReference type="Proteomes" id="UP000004259"/>
    </source>
</evidence>
<dbReference type="Proteomes" id="UP000004259">
    <property type="component" value="Unassembled WGS sequence"/>
</dbReference>
<dbReference type="STRING" id="246199.CUS_5619"/>
<evidence type="ECO:0000313" key="2">
    <source>
        <dbReference type="EMBL" id="EGC04302.1"/>
    </source>
</evidence>
<keyword evidence="3" id="KW-1185">Reference proteome</keyword>
<feature type="coiled-coil region" evidence="1">
    <location>
        <begin position="199"/>
        <end position="226"/>
    </location>
</feature>
<feature type="coiled-coil region" evidence="1">
    <location>
        <begin position="128"/>
        <end position="155"/>
    </location>
</feature>
<reference evidence="2 3" key="1">
    <citation type="submission" date="2011-02" db="EMBL/GenBank/DDBJ databases">
        <authorList>
            <person name="Nelson K.E."/>
            <person name="Sutton G."/>
            <person name="Torralba M."/>
            <person name="Durkin S."/>
            <person name="Harkins D."/>
            <person name="Montgomery R."/>
            <person name="Ziemer C."/>
            <person name="Klaassens E."/>
            <person name="Ocuiv P."/>
            <person name="Morrison M."/>
        </authorList>
    </citation>
    <scope>NUCLEOTIDE SEQUENCE [LARGE SCALE GENOMIC DNA]</scope>
    <source>
        <strain evidence="2 3">8</strain>
    </source>
</reference>
<gene>
    <name evidence="2" type="ORF">CUS_5619</name>
</gene>
<protein>
    <submittedName>
        <fullName evidence="2">Uncharacterized protein</fullName>
    </submittedName>
</protein>
<comment type="caution">
    <text evidence="2">The sequence shown here is derived from an EMBL/GenBank/DDBJ whole genome shotgun (WGS) entry which is preliminary data.</text>
</comment>
<dbReference type="EMBL" id="ADKM02000031">
    <property type="protein sequence ID" value="EGC04302.1"/>
    <property type="molecule type" value="Genomic_DNA"/>
</dbReference>
<proteinExistence type="predicted"/>
<dbReference type="RefSeq" id="WP_002847456.1">
    <property type="nucleotide sequence ID" value="NZ_ADKM02000031.1"/>
</dbReference>
<keyword evidence="1" id="KW-0175">Coiled coil</keyword>
<dbReference type="AlphaFoldDB" id="E9S8X4"/>
<name>E9S8X4_RUMAL</name>
<sequence length="260" mass="30672">MSNRNNEITECLNDTIQLLKEVEAGIDMNKSNYCRLCDTPLRHTDTLGKLLGEKLGCVYVKRESTYFCFNFDGDTETEIHISINEPFNVDIFLEHYYTRRDFFWGGLDPFHYDASTILENIRVKIRNLKKLDEKLQYLKAKKSRIEETIAKANQSRSVIWKLLSRFQTFQSDDCFKAILEETQKEITTIEERIKCLPPLQELKISEQYAEEEANRIENEMKITLEKQKAKIEEYSMILFKWTDTVMVYDRSGQNVGRLSK</sequence>
<evidence type="ECO:0000256" key="1">
    <source>
        <dbReference type="SAM" id="Coils"/>
    </source>
</evidence>
<organism evidence="2 3">
    <name type="scientific">Ruminococcus albus 8</name>
    <dbReference type="NCBI Taxonomy" id="246199"/>
    <lineage>
        <taxon>Bacteria</taxon>
        <taxon>Bacillati</taxon>
        <taxon>Bacillota</taxon>
        <taxon>Clostridia</taxon>
        <taxon>Eubacteriales</taxon>
        <taxon>Oscillospiraceae</taxon>
        <taxon>Ruminococcus</taxon>
    </lineage>
</organism>